<name>A0A381RHE4_9ZZZZ</name>
<gene>
    <name evidence="1" type="ORF">METZ01_LOCUS43685</name>
</gene>
<protein>
    <submittedName>
        <fullName evidence="1">Uncharacterized protein</fullName>
    </submittedName>
</protein>
<evidence type="ECO:0000313" key="1">
    <source>
        <dbReference type="EMBL" id="SUZ90831.1"/>
    </source>
</evidence>
<dbReference type="EMBL" id="UINC01001926">
    <property type="protein sequence ID" value="SUZ90831.1"/>
    <property type="molecule type" value="Genomic_DNA"/>
</dbReference>
<organism evidence="1">
    <name type="scientific">marine metagenome</name>
    <dbReference type="NCBI Taxonomy" id="408172"/>
    <lineage>
        <taxon>unclassified sequences</taxon>
        <taxon>metagenomes</taxon>
        <taxon>ecological metagenomes</taxon>
    </lineage>
</organism>
<sequence length="110" mass="12189">MAQFYFEREVRTPNGECYTILEDGKPVGRLDLHFVPNLVHATMVVAESLTQEAIQELMAMVDEDLTDAVGIEREDLVVHIHQGRDLGVFSHNDSTLHEAEGDVTPPATSA</sequence>
<dbReference type="AlphaFoldDB" id="A0A381RHE4"/>
<proteinExistence type="predicted"/>
<accession>A0A381RHE4</accession>
<reference evidence="1" key="1">
    <citation type="submission" date="2018-05" db="EMBL/GenBank/DDBJ databases">
        <authorList>
            <person name="Lanie J.A."/>
            <person name="Ng W.-L."/>
            <person name="Kazmierczak K.M."/>
            <person name="Andrzejewski T.M."/>
            <person name="Davidsen T.M."/>
            <person name="Wayne K.J."/>
            <person name="Tettelin H."/>
            <person name="Glass J.I."/>
            <person name="Rusch D."/>
            <person name="Podicherti R."/>
            <person name="Tsui H.-C.T."/>
            <person name="Winkler M.E."/>
        </authorList>
    </citation>
    <scope>NUCLEOTIDE SEQUENCE</scope>
</reference>